<dbReference type="RefSeq" id="WP_250056968.1">
    <property type="nucleotide sequence ID" value="NZ_JAMJPH010000034.1"/>
</dbReference>
<gene>
    <name evidence="2" type="ORF">M8330_04540</name>
</gene>
<dbReference type="Proteomes" id="UP001139485">
    <property type="component" value="Unassembled WGS sequence"/>
</dbReference>
<comment type="caution">
    <text evidence="2">The sequence shown here is derived from an EMBL/GenBank/DDBJ whole genome shotgun (WGS) entry which is preliminary data.</text>
</comment>
<organism evidence="2 3">
    <name type="scientific">Nocardioides bruguierae</name>
    <dbReference type="NCBI Taxonomy" id="2945102"/>
    <lineage>
        <taxon>Bacteria</taxon>
        <taxon>Bacillati</taxon>
        <taxon>Actinomycetota</taxon>
        <taxon>Actinomycetes</taxon>
        <taxon>Propionibacteriales</taxon>
        <taxon>Nocardioidaceae</taxon>
        <taxon>Nocardioides</taxon>
    </lineage>
</organism>
<sequence>MRVLLTGSEGFIGGAVADALEARGDEVVRVDLMLPMAHGEAAAPAGTHQRDVRDAGTWGDLLAGVDVVCHQAAVVGAGVTVADLPAYAGVNDLGTAALLAAMHEAGVDRLVQASSMVVYGEGRYTCPEHGDQVPGPRSRAALEAGDVENHCPVCDRPLGWGLVDEDARLDPRSTYAVSKLAQEGYASAWVRQADAASISLRYHNVYGPRMPRDTPYSGVAAMFRSSLERGQAPQVYEDGGQMRDFVHVHDVARANLAALDAVVAAPAGHVAAYNVASGHPIGIRDVATLVARGTGSDLQPEVTGGYRLGDVRHIVASPERARRELGFSAEILPEQGLPAFATAPLRA</sequence>
<dbReference type="AlphaFoldDB" id="A0A9X2D5R3"/>
<accession>A0A9X2D5R3</accession>
<evidence type="ECO:0000313" key="3">
    <source>
        <dbReference type="Proteomes" id="UP001139485"/>
    </source>
</evidence>
<dbReference type="PANTHER" id="PTHR43245">
    <property type="entry name" value="BIFUNCTIONAL POLYMYXIN RESISTANCE PROTEIN ARNA"/>
    <property type="match status" value="1"/>
</dbReference>
<proteinExistence type="predicted"/>
<dbReference type="EMBL" id="JAMOIL010000003">
    <property type="protein sequence ID" value="MCM0619565.1"/>
    <property type="molecule type" value="Genomic_DNA"/>
</dbReference>
<dbReference type="InterPro" id="IPR050177">
    <property type="entry name" value="Lipid_A_modif_metabolic_enz"/>
</dbReference>
<evidence type="ECO:0000313" key="2">
    <source>
        <dbReference type="EMBL" id="MCM0619565.1"/>
    </source>
</evidence>
<dbReference type="InterPro" id="IPR001509">
    <property type="entry name" value="Epimerase_deHydtase"/>
</dbReference>
<reference evidence="2" key="1">
    <citation type="submission" date="2022-05" db="EMBL/GenBank/DDBJ databases">
        <authorList>
            <person name="Tuo L."/>
        </authorList>
    </citation>
    <scope>NUCLEOTIDE SEQUENCE</scope>
    <source>
        <strain evidence="2">BSK12Z-4</strain>
    </source>
</reference>
<dbReference type="Gene3D" id="3.40.50.720">
    <property type="entry name" value="NAD(P)-binding Rossmann-like Domain"/>
    <property type="match status" value="1"/>
</dbReference>
<keyword evidence="3" id="KW-1185">Reference proteome</keyword>
<feature type="domain" description="NAD-dependent epimerase/dehydratase" evidence="1">
    <location>
        <begin position="165"/>
        <end position="276"/>
    </location>
</feature>
<dbReference type="InterPro" id="IPR036291">
    <property type="entry name" value="NAD(P)-bd_dom_sf"/>
</dbReference>
<protein>
    <submittedName>
        <fullName evidence="2">NAD-dependent epimerase/dehydratase family protein</fullName>
    </submittedName>
</protein>
<dbReference type="SUPFAM" id="SSF51735">
    <property type="entry name" value="NAD(P)-binding Rossmann-fold domains"/>
    <property type="match status" value="1"/>
</dbReference>
<dbReference type="PRINTS" id="PR01713">
    <property type="entry name" value="NUCEPIMERASE"/>
</dbReference>
<dbReference type="PANTHER" id="PTHR43245:SF13">
    <property type="entry name" value="UDP-D-APIOSE_UDP-D-XYLOSE SYNTHASE 2"/>
    <property type="match status" value="1"/>
</dbReference>
<name>A0A9X2D5R3_9ACTN</name>
<dbReference type="Pfam" id="PF01370">
    <property type="entry name" value="Epimerase"/>
    <property type="match status" value="2"/>
</dbReference>
<feature type="domain" description="NAD-dependent epimerase/dehydratase" evidence="1">
    <location>
        <begin position="3"/>
        <end position="128"/>
    </location>
</feature>
<evidence type="ECO:0000259" key="1">
    <source>
        <dbReference type="Pfam" id="PF01370"/>
    </source>
</evidence>